<reference evidence="1 2" key="1">
    <citation type="submission" date="2016-10" db="EMBL/GenBank/DDBJ databases">
        <title>Chromobacterium muskegensis sp. nov., an insecticidal bacterium isolated from Sphagnum bogs.</title>
        <authorList>
            <person name="Sparks M.E."/>
            <person name="Blackburn M.B."/>
            <person name="Gundersen-Rindal D.E."/>
            <person name="Mitchell A."/>
            <person name="Farrar R."/>
            <person name="Kuhar D."/>
        </authorList>
    </citation>
    <scope>NUCLEOTIDE SEQUENCE [LARGE SCALE GENOMIC DNA]</scope>
    <source>
        <strain evidence="1 2">21-1</strain>
    </source>
</reference>
<name>A0A1D9LDV3_9NEIS</name>
<protein>
    <submittedName>
        <fullName evidence="1">Uncharacterized protein</fullName>
    </submittedName>
</protein>
<dbReference type="Proteomes" id="UP000178776">
    <property type="component" value="Chromosome"/>
</dbReference>
<gene>
    <name evidence="1" type="ORF">BKX93_05235</name>
</gene>
<sequence length="115" mass="12569">MAVALRACVRLRVRLTASERIVSDARGERRSVSWRVSAGNDADRRASEIVRAVELGRLPAGQAQALLPAQSVEERHLLLTGSVMSDAERRSGREQVKKLLAMLQGGRMHIAQAEG</sequence>
<organism evidence="1 2">
    <name type="scientific">Chromobacterium vaccinii</name>
    <dbReference type="NCBI Taxonomy" id="1108595"/>
    <lineage>
        <taxon>Bacteria</taxon>
        <taxon>Pseudomonadati</taxon>
        <taxon>Pseudomonadota</taxon>
        <taxon>Betaproteobacteria</taxon>
        <taxon>Neisseriales</taxon>
        <taxon>Chromobacteriaceae</taxon>
        <taxon>Chromobacterium</taxon>
    </lineage>
</organism>
<proteinExistence type="predicted"/>
<dbReference type="AlphaFoldDB" id="A0A1D9LDV3"/>
<dbReference type="KEGG" id="cvc:BKX93_05235"/>
<dbReference type="STRING" id="1108595.BKX93_05235"/>
<evidence type="ECO:0000313" key="1">
    <source>
        <dbReference type="EMBL" id="AOZ49457.1"/>
    </source>
</evidence>
<dbReference type="EMBL" id="CP017707">
    <property type="protein sequence ID" value="AOZ49457.1"/>
    <property type="molecule type" value="Genomic_DNA"/>
</dbReference>
<accession>A0A1D9LDV3</accession>
<evidence type="ECO:0000313" key="2">
    <source>
        <dbReference type="Proteomes" id="UP000178776"/>
    </source>
</evidence>